<dbReference type="PANTHER" id="PTHR43441">
    <property type="entry name" value="RIBOSOMAL-PROTEIN-SERINE ACETYLTRANSFERASE"/>
    <property type="match status" value="1"/>
</dbReference>
<dbReference type="InterPro" id="IPR051908">
    <property type="entry name" value="Ribosomal_N-acetyltransferase"/>
</dbReference>
<name>A0ABW7XMP2_9MICO</name>
<evidence type="ECO:0000313" key="2">
    <source>
        <dbReference type="EMBL" id="MFI2488586.1"/>
    </source>
</evidence>
<keyword evidence="3" id="KW-1185">Reference proteome</keyword>
<dbReference type="PROSITE" id="PS51186">
    <property type="entry name" value="GNAT"/>
    <property type="match status" value="1"/>
</dbReference>
<feature type="domain" description="N-acetyltransferase" evidence="1">
    <location>
        <begin position="28"/>
        <end position="187"/>
    </location>
</feature>
<gene>
    <name evidence="2" type="ORF">ACH47X_16885</name>
</gene>
<dbReference type="CDD" id="cd04301">
    <property type="entry name" value="NAT_SF"/>
    <property type="match status" value="1"/>
</dbReference>
<dbReference type="Pfam" id="PF13302">
    <property type="entry name" value="Acetyltransf_3"/>
    <property type="match status" value="1"/>
</dbReference>
<organism evidence="2 3">
    <name type="scientific">Promicromonospora kroppenstedtii</name>
    <dbReference type="NCBI Taxonomy" id="440482"/>
    <lineage>
        <taxon>Bacteria</taxon>
        <taxon>Bacillati</taxon>
        <taxon>Actinomycetota</taxon>
        <taxon>Actinomycetes</taxon>
        <taxon>Micrococcales</taxon>
        <taxon>Promicromonosporaceae</taxon>
        <taxon>Promicromonospora</taxon>
    </lineage>
</organism>
<evidence type="ECO:0000259" key="1">
    <source>
        <dbReference type="PROSITE" id="PS51186"/>
    </source>
</evidence>
<accession>A0ABW7XMP2</accession>
<dbReference type="RefSeq" id="WP_397405722.1">
    <property type="nucleotide sequence ID" value="NZ_JBIRYI010000010.1"/>
</dbReference>
<dbReference type="PANTHER" id="PTHR43441:SF10">
    <property type="entry name" value="ACETYLTRANSFERASE"/>
    <property type="match status" value="1"/>
</dbReference>
<dbReference type="Gene3D" id="3.40.630.30">
    <property type="match status" value="1"/>
</dbReference>
<dbReference type="EC" id="2.3.-.-" evidence="2"/>
<dbReference type="GO" id="GO:0016746">
    <property type="term" value="F:acyltransferase activity"/>
    <property type="evidence" value="ECO:0007669"/>
    <property type="project" value="UniProtKB-KW"/>
</dbReference>
<proteinExistence type="predicted"/>
<keyword evidence="2" id="KW-0012">Acyltransferase</keyword>
<evidence type="ECO:0000313" key="3">
    <source>
        <dbReference type="Proteomes" id="UP001611580"/>
    </source>
</evidence>
<dbReference type="InterPro" id="IPR000182">
    <property type="entry name" value="GNAT_dom"/>
</dbReference>
<reference evidence="2 3" key="1">
    <citation type="submission" date="2024-10" db="EMBL/GenBank/DDBJ databases">
        <title>The Natural Products Discovery Center: Release of the First 8490 Sequenced Strains for Exploring Actinobacteria Biosynthetic Diversity.</title>
        <authorList>
            <person name="Kalkreuter E."/>
            <person name="Kautsar S.A."/>
            <person name="Yang D."/>
            <person name="Bader C.D."/>
            <person name="Teijaro C.N."/>
            <person name="Fluegel L."/>
            <person name="Davis C.M."/>
            <person name="Simpson J.R."/>
            <person name="Lauterbach L."/>
            <person name="Steele A.D."/>
            <person name="Gui C."/>
            <person name="Meng S."/>
            <person name="Li G."/>
            <person name="Viehrig K."/>
            <person name="Ye F."/>
            <person name="Su P."/>
            <person name="Kiefer A.F."/>
            <person name="Nichols A."/>
            <person name="Cepeda A.J."/>
            <person name="Yan W."/>
            <person name="Fan B."/>
            <person name="Jiang Y."/>
            <person name="Adhikari A."/>
            <person name="Zheng C.-J."/>
            <person name="Schuster L."/>
            <person name="Cowan T.M."/>
            <person name="Smanski M.J."/>
            <person name="Chevrette M.G."/>
            <person name="De Carvalho L.P.S."/>
            <person name="Shen B."/>
        </authorList>
    </citation>
    <scope>NUCLEOTIDE SEQUENCE [LARGE SCALE GENOMIC DNA]</scope>
    <source>
        <strain evidence="2 3">NPDC019481</strain>
    </source>
</reference>
<dbReference type="EMBL" id="JBIRYI010000010">
    <property type="protein sequence ID" value="MFI2488586.1"/>
    <property type="molecule type" value="Genomic_DNA"/>
</dbReference>
<dbReference type="InterPro" id="IPR016181">
    <property type="entry name" value="Acyl_CoA_acyltransferase"/>
</dbReference>
<dbReference type="Proteomes" id="UP001611580">
    <property type="component" value="Unassembled WGS sequence"/>
</dbReference>
<dbReference type="SUPFAM" id="SSF55729">
    <property type="entry name" value="Acyl-CoA N-acyltransferases (Nat)"/>
    <property type="match status" value="1"/>
</dbReference>
<keyword evidence="2" id="KW-0808">Transferase</keyword>
<sequence>MAELAPYTITPGTLARLAQPTLPLGGGEVLRPWNGTDAPALQDAYADPGIQRWHVRRIDSPDEALGMIVNWQHAWAQERRLEWAVAGADGSLLGRLALKDLELFDGVAEIAYWTVPAARGRGVAPRAVTAASAWAFDAGFRRLELEHSTLNQASCRVAVKAGFALEGTRRGAARHADGHHDMHVHARLDDGAGALPFEA</sequence>
<protein>
    <submittedName>
        <fullName evidence="2">GNAT family N-acetyltransferase</fullName>
        <ecNumber evidence="2">2.3.-.-</ecNumber>
    </submittedName>
</protein>
<comment type="caution">
    <text evidence="2">The sequence shown here is derived from an EMBL/GenBank/DDBJ whole genome shotgun (WGS) entry which is preliminary data.</text>
</comment>